<evidence type="ECO:0000256" key="2">
    <source>
        <dbReference type="ARBA" id="ARBA00022574"/>
    </source>
</evidence>
<evidence type="ECO:0000313" key="8">
    <source>
        <dbReference type="Ensembl" id="ENSLLTP00000022090.1"/>
    </source>
</evidence>
<keyword evidence="9" id="KW-1185">Reference proteome</keyword>
<feature type="domain" description="WDR72-like alpha-solenoid" evidence="7">
    <location>
        <begin position="881"/>
        <end position="1008"/>
    </location>
</feature>
<evidence type="ECO:0000256" key="3">
    <source>
        <dbReference type="ARBA" id="ARBA00022737"/>
    </source>
</evidence>
<dbReference type="GeneTree" id="ENSGT00940000160298"/>
<keyword evidence="2 4" id="KW-0853">WD repeat</keyword>
<dbReference type="InterPro" id="IPR057848">
    <property type="entry name" value="WDR72_alpha-sol"/>
</dbReference>
<dbReference type="InterPro" id="IPR001680">
    <property type="entry name" value="WD40_rpt"/>
</dbReference>
<dbReference type="Pfam" id="PF12894">
    <property type="entry name" value="ANAPC4_WD40"/>
    <property type="match status" value="1"/>
</dbReference>
<evidence type="ECO:0000256" key="5">
    <source>
        <dbReference type="SAM" id="MobiDB-lite"/>
    </source>
</evidence>
<name>A0A8C5WYB2_LATLA</name>
<reference evidence="8" key="2">
    <citation type="submission" date="2025-09" db="UniProtKB">
        <authorList>
            <consortium name="Ensembl"/>
        </authorList>
    </citation>
    <scope>IDENTIFICATION</scope>
</reference>
<evidence type="ECO:0000256" key="1">
    <source>
        <dbReference type="ARBA" id="ARBA00022553"/>
    </source>
</evidence>
<evidence type="ECO:0000256" key="4">
    <source>
        <dbReference type="PROSITE-ProRule" id="PRU00221"/>
    </source>
</evidence>
<feature type="repeat" description="WD" evidence="4">
    <location>
        <begin position="33"/>
        <end position="66"/>
    </location>
</feature>
<feature type="repeat" description="WD" evidence="4">
    <location>
        <begin position="560"/>
        <end position="601"/>
    </location>
</feature>
<dbReference type="Pfam" id="PF23123">
    <property type="entry name" value="WDR72_alpha-sol"/>
    <property type="match status" value="1"/>
</dbReference>
<dbReference type="InterPro" id="IPR015943">
    <property type="entry name" value="WD40/YVTN_repeat-like_dom_sf"/>
</dbReference>
<gene>
    <name evidence="8" type="primary">WDR72</name>
</gene>
<dbReference type="FunFam" id="2.130.10.10:FF:000247">
    <property type="entry name" value="WD repeat-containing protein 72"/>
    <property type="match status" value="1"/>
</dbReference>
<sequence length="1086" mass="120601">MTNTLVSSCNRADQAQGKATMRGSVQMVTLWGKQAPPHSITAILITEDQRTIVTGSYEGQVCLWDLLPDLQMSSRQMLLGHTTSVTCLAKARNFEKQPYVVSATENGEMSIWDITSGRCVENTRLPFRHTAICYYHSSFRMAGEGWLVCCGQYNDILIIDAITLVVLHTLTSSSSSDWISCMCLVHSLRIQEDSLLAVSAAGDLKAWDLSSSISSIQEKQNIFERECQPLGCTLCNAIRFCIYTERLLLVVFSTCWKVYDYCDFCLLWTEFSPSSQALAGGEILAAHRLIIWTEDGHGYIYQLVNSGLSRSIQPSKVRVVKETVRPVLLSSTEVQGNKSFSHIMGFMNERKEPFYKILYCGQASGRITLWHVPDVPVSTLDGTPKMIPVAASRTLQDNFNIYRPIAEGIPDHPWGAPITVSTYIPSLQKLVCGCIDGRIIIVPALHAAKARLLGEGSVQKDAAAPHVLSGASSVTALLVLPGRPTPCWLLSGSQDSCVIWWDLFTGEALHCFKLDAGPIARLLLSPDSCRRKGHHLVCCVCSDHSVVLLHVQERACLMRARKHLFPVTALRWHPMENLLVVGCENDSVYVWDIETGSLERHESGETAKAILASCEDSGLMADPLYAAWEEDSQLEKGPCGPLSSSSDFGSFSCNRLAHQRKSFCHQLTTLCWAQGPFAIWPLRATWESLSVNLLLFDLEKLVELLCSSQAKGLKSSNSFSTIDTLKRARSATEKRTLMLKRNRTSGSFSPVDGQVRVAREEQDSGEVHTSGTLEHSDGIKRHKKTKSSKNIKRQSSRKISPTVATEAAKLLLSCFFPWGMNRELDGLCVQYLGILRLFSPVSFGLLSKNNYLTLMLPGWNIANPERMEKQQEVVNLFSSKVLRLHSKYYSVTQEQAGKKNGWRNMVTSTEQRLVLAYLLSRMSLVQRIINRPSEKTSLMKRNKWRPAASLVLDDLNLEFSPHMLRFPVCEADNRLFVKLISCWRDQSVEVMEAIQATLLAEVEQSMQQKMLAGGCGQTNSTRWGSVGAKNPPSLGTAFGTMGMIKYESCITTANVEDGEGSAEELGSPGINKPLPWVSKLCSCKMC</sequence>
<dbReference type="GO" id="GO:0072659">
    <property type="term" value="P:protein localization to plasma membrane"/>
    <property type="evidence" value="ECO:0007669"/>
    <property type="project" value="TreeGrafter"/>
</dbReference>
<organism evidence="8 9">
    <name type="scientific">Laticauda laticaudata</name>
    <name type="common">Blue-ringed sea krait</name>
    <name type="synonym">Blue-lipped sea krait</name>
    <dbReference type="NCBI Taxonomy" id="8630"/>
    <lineage>
        <taxon>Eukaryota</taxon>
        <taxon>Metazoa</taxon>
        <taxon>Chordata</taxon>
        <taxon>Craniata</taxon>
        <taxon>Vertebrata</taxon>
        <taxon>Euteleostomi</taxon>
        <taxon>Lepidosauria</taxon>
        <taxon>Squamata</taxon>
        <taxon>Bifurcata</taxon>
        <taxon>Unidentata</taxon>
        <taxon>Episquamata</taxon>
        <taxon>Toxicofera</taxon>
        <taxon>Serpentes</taxon>
        <taxon>Colubroidea</taxon>
        <taxon>Elapidae</taxon>
        <taxon>Laticaudinae</taxon>
        <taxon>Laticauda</taxon>
    </lineage>
</organism>
<dbReference type="Pfam" id="PF00400">
    <property type="entry name" value="WD40"/>
    <property type="match status" value="2"/>
</dbReference>
<dbReference type="PROSITE" id="PS00678">
    <property type="entry name" value="WD_REPEATS_1"/>
    <property type="match status" value="1"/>
</dbReference>
<keyword evidence="1" id="KW-0597">Phosphoprotein</keyword>
<proteinExistence type="predicted"/>
<dbReference type="Ensembl" id="ENSLLTT00000022910.1">
    <property type="protein sequence ID" value="ENSLLTP00000022090.1"/>
    <property type="gene ID" value="ENSLLTG00000016448.1"/>
</dbReference>
<dbReference type="PROSITE" id="PS50082">
    <property type="entry name" value="WD_REPEATS_2"/>
    <property type="match status" value="3"/>
</dbReference>
<dbReference type="Gene3D" id="2.130.10.10">
    <property type="entry name" value="YVTN repeat-like/Quinoprotein amine dehydrogenase"/>
    <property type="match status" value="2"/>
</dbReference>
<dbReference type="InterPro" id="IPR024977">
    <property type="entry name" value="Apc4-like_WD40_dom"/>
</dbReference>
<reference evidence="8" key="1">
    <citation type="submission" date="2025-08" db="UniProtKB">
        <authorList>
            <consortium name="Ensembl"/>
        </authorList>
    </citation>
    <scope>IDENTIFICATION</scope>
</reference>
<dbReference type="InterPro" id="IPR011047">
    <property type="entry name" value="Quinoprotein_ADH-like_sf"/>
</dbReference>
<dbReference type="PANTHER" id="PTHR44099:SF2">
    <property type="entry name" value="WD REPEAT-CONTAINING PROTEIN 72"/>
    <property type="match status" value="1"/>
</dbReference>
<dbReference type="Proteomes" id="UP000694406">
    <property type="component" value="Unplaced"/>
</dbReference>
<dbReference type="PROSITE" id="PS50294">
    <property type="entry name" value="WD_REPEATS_REGION"/>
    <property type="match status" value="1"/>
</dbReference>
<feature type="region of interest" description="Disordered" evidence="5">
    <location>
        <begin position="759"/>
        <end position="798"/>
    </location>
</feature>
<dbReference type="GO" id="GO:0005737">
    <property type="term" value="C:cytoplasm"/>
    <property type="evidence" value="ECO:0007669"/>
    <property type="project" value="Ensembl"/>
</dbReference>
<dbReference type="SUPFAM" id="SSF50998">
    <property type="entry name" value="Quinoprotein alcohol dehydrogenase-like"/>
    <property type="match status" value="1"/>
</dbReference>
<dbReference type="InterPro" id="IPR049916">
    <property type="entry name" value="WDR72-like"/>
</dbReference>
<dbReference type="AlphaFoldDB" id="A0A8C5WYB2"/>
<feature type="compositionally biased region" description="Basic residues" evidence="5">
    <location>
        <begin position="780"/>
        <end position="796"/>
    </location>
</feature>
<evidence type="ECO:0000259" key="6">
    <source>
        <dbReference type="Pfam" id="PF12894"/>
    </source>
</evidence>
<dbReference type="InterPro" id="IPR019775">
    <property type="entry name" value="WD40_repeat_CS"/>
</dbReference>
<keyword evidence="3" id="KW-0677">Repeat</keyword>
<evidence type="ECO:0000313" key="9">
    <source>
        <dbReference type="Proteomes" id="UP000694406"/>
    </source>
</evidence>
<protein>
    <submittedName>
        <fullName evidence="8">WD repeat domain 72</fullName>
    </submittedName>
</protein>
<dbReference type="PANTHER" id="PTHR44099">
    <property type="entry name" value="RABCONNECTIN-3B, ISOFORM A"/>
    <property type="match status" value="1"/>
</dbReference>
<feature type="domain" description="Anaphase-promoting complex subunit 4-like WD40" evidence="6">
    <location>
        <begin position="560"/>
        <end position="601"/>
    </location>
</feature>
<dbReference type="SMART" id="SM00320">
    <property type="entry name" value="WD40"/>
    <property type="match status" value="6"/>
</dbReference>
<evidence type="ECO:0000259" key="7">
    <source>
        <dbReference type="Pfam" id="PF23123"/>
    </source>
</evidence>
<accession>A0A8C5WYB2</accession>
<feature type="repeat" description="WD" evidence="4">
    <location>
        <begin position="78"/>
        <end position="122"/>
    </location>
</feature>